<dbReference type="GO" id="GO:0009897">
    <property type="term" value="C:external side of plasma membrane"/>
    <property type="evidence" value="ECO:0007669"/>
    <property type="project" value="TreeGrafter"/>
</dbReference>
<dbReference type="SMART" id="SM00406">
    <property type="entry name" value="IGv"/>
    <property type="match status" value="1"/>
</dbReference>
<dbReference type="Pfam" id="PF07686">
    <property type="entry name" value="V-set"/>
    <property type="match status" value="1"/>
</dbReference>
<feature type="domain" description="Ig-like" evidence="7">
    <location>
        <begin position="38"/>
        <end position="137"/>
    </location>
</feature>
<dbReference type="SUPFAM" id="SSF48726">
    <property type="entry name" value="Immunoglobulin"/>
    <property type="match status" value="2"/>
</dbReference>
<evidence type="ECO:0000313" key="9">
    <source>
        <dbReference type="Proteomes" id="UP000261540"/>
    </source>
</evidence>
<dbReference type="GO" id="GO:0050852">
    <property type="term" value="P:T cell receptor signaling pathway"/>
    <property type="evidence" value="ECO:0007669"/>
    <property type="project" value="TreeGrafter"/>
</dbReference>
<name>A0A3B3QW63_9TELE</name>
<dbReference type="SMART" id="SM00409">
    <property type="entry name" value="IG"/>
    <property type="match status" value="1"/>
</dbReference>
<dbReference type="PROSITE" id="PS50835">
    <property type="entry name" value="IG_LIKE"/>
    <property type="match status" value="1"/>
</dbReference>
<dbReference type="InterPro" id="IPR013106">
    <property type="entry name" value="Ig_V-set"/>
</dbReference>
<keyword evidence="4" id="KW-1015">Disulfide bond</keyword>
<dbReference type="InterPro" id="IPR050504">
    <property type="entry name" value="IgSF_BTN/MOG"/>
</dbReference>
<sequence>ILNSFKPSCTAEYKVLSAWRRSGAFKVNTSIHALGVYGLPAVFGCTYSPTTGTALNDLIINWQRVRDSAVVHSFYSGRDQLSLQSPDYQGRTSLFHSELLSGNASLRLDRVSLSDEGHYFCSVSSNQGSNRAEVKLNFTALYTEPKLSIQILGRKVNFSYESRGYPQPEVLWTDAKGRKIPNTEVSFSRVEHGLFSMHACLTVDCCHELNYTFTLKNQPLGQVIQRNVAFRNGAAEYLKDCPYQYWIRIAFAIVHGVIAPCYAL</sequence>
<reference evidence="8" key="1">
    <citation type="submission" date="2025-08" db="UniProtKB">
        <authorList>
            <consortium name="Ensembl"/>
        </authorList>
    </citation>
    <scope>IDENTIFICATION</scope>
</reference>
<dbReference type="GO" id="GO:1903037">
    <property type="term" value="P:regulation of leukocyte cell-cell adhesion"/>
    <property type="evidence" value="ECO:0007669"/>
    <property type="project" value="UniProtKB-ARBA"/>
</dbReference>
<evidence type="ECO:0000256" key="2">
    <source>
        <dbReference type="ARBA" id="ARBA00022729"/>
    </source>
</evidence>
<proteinExistence type="predicted"/>
<dbReference type="InterPro" id="IPR013783">
    <property type="entry name" value="Ig-like_fold"/>
</dbReference>
<keyword evidence="3" id="KW-0472">Membrane</keyword>
<keyword evidence="5" id="KW-0325">Glycoprotein</keyword>
<organism evidence="8 9">
    <name type="scientific">Paramormyrops kingsleyae</name>
    <dbReference type="NCBI Taxonomy" id="1676925"/>
    <lineage>
        <taxon>Eukaryota</taxon>
        <taxon>Metazoa</taxon>
        <taxon>Chordata</taxon>
        <taxon>Craniata</taxon>
        <taxon>Vertebrata</taxon>
        <taxon>Euteleostomi</taxon>
        <taxon>Actinopterygii</taxon>
        <taxon>Neopterygii</taxon>
        <taxon>Teleostei</taxon>
        <taxon>Osteoglossocephala</taxon>
        <taxon>Osteoglossomorpha</taxon>
        <taxon>Osteoglossiformes</taxon>
        <taxon>Mormyridae</taxon>
        <taxon>Paramormyrops</taxon>
    </lineage>
</organism>
<dbReference type="GO" id="GO:0001817">
    <property type="term" value="P:regulation of cytokine production"/>
    <property type="evidence" value="ECO:0007669"/>
    <property type="project" value="TreeGrafter"/>
</dbReference>
<dbReference type="GO" id="GO:0005102">
    <property type="term" value="F:signaling receptor binding"/>
    <property type="evidence" value="ECO:0007669"/>
    <property type="project" value="TreeGrafter"/>
</dbReference>
<evidence type="ECO:0000256" key="6">
    <source>
        <dbReference type="ARBA" id="ARBA00023319"/>
    </source>
</evidence>
<evidence type="ECO:0000256" key="3">
    <source>
        <dbReference type="ARBA" id="ARBA00023136"/>
    </source>
</evidence>
<evidence type="ECO:0000256" key="5">
    <source>
        <dbReference type="ARBA" id="ARBA00023180"/>
    </source>
</evidence>
<dbReference type="Pfam" id="PF22705">
    <property type="entry name" value="C2-set_3"/>
    <property type="match status" value="1"/>
</dbReference>
<protein>
    <submittedName>
        <fullName evidence="8">CD276 antigen-like</fullName>
    </submittedName>
</protein>
<evidence type="ECO:0000256" key="4">
    <source>
        <dbReference type="ARBA" id="ARBA00023157"/>
    </source>
</evidence>
<reference evidence="8" key="2">
    <citation type="submission" date="2025-09" db="UniProtKB">
        <authorList>
            <consortium name="Ensembl"/>
        </authorList>
    </citation>
    <scope>IDENTIFICATION</scope>
</reference>
<dbReference type="FunFam" id="2.60.40.10:FF:000142">
    <property type="entry name" value="V-set domain-containing T-cell activation inhibitor 1"/>
    <property type="match status" value="1"/>
</dbReference>
<comment type="subcellular location">
    <subcellularLocation>
        <location evidence="1">Membrane</location>
    </subcellularLocation>
</comment>
<dbReference type="PANTHER" id="PTHR24100:SF145">
    <property type="entry name" value="CD276 ANTIGEN"/>
    <property type="match status" value="1"/>
</dbReference>
<dbReference type="InterPro" id="IPR007110">
    <property type="entry name" value="Ig-like_dom"/>
</dbReference>
<dbReference type="Proteomes" id="UP000261540">
    <property type="component" value="Unplaced"/>
</dbReference>
<dbReference type="Gene3D" id="2.60.40.10">
    <property type="entry name" value="Immunoglobulins"/>
    <property type="match status" value="2"/>
</dbReference>
<dbReference type="GeneTree" id="ENSGT00940000154641"/>
<dbReference type="STRING" id="1676925.ENSPKIP00000009656"/>
<evidence type="ECO:0000259" key="7">
    <source>
        <dbReference type="PROSITE" id="PS50835"/>
    </source>
</evidence>
<dbReference type="InterPro" id="IPR036179">
    <property type="entry name" value="Ig-like_dom_sf"/>
</dbReference>
<accession>A0A3B3QW63</accession>
<keyword evidence="2" id="KW-0732">Signal</keyword>
<evidence type="ECO:0000313" key="8">
    <source>
        <dbReference type="Ensembl" id="ENSPKIP00000009656.1"/>
    </source>
</evidence>
<dbReference type="GO" id="GO:0050863">
    <property type="term" value="P:regulation of T cell activation"/>
    <property type="evidence" value="ECO:0007669"/>
    <property type="project" value="UniProtKB-ARBA"/>
</dbReference>
<keyword evidence="9" id="KW-1185">Reference proteome</keyword>
<evidence type="ECO:0000256" key="1">
    <source>
        <dbReference type="ARBA" id="ARBA00004370"/>
    </source>
</evidence>
<dbReference type="InterPro" id="IPR003599">
    <property type="entry name" value="Ig_sub"/>
</dbReference>
<dbReference type="InterPro" id="IPR053896">
    <property type="entry name" value="BTN3A2-like_Ig-C"/>
</dbReference>
<dbReference type="Ensembl" id="ENSPKIT00000033768.1">
    <property type="protein sequence ID" value="ENSPKIP00000009656.1"/>
    <property type="gene ID" value="ENSPKIG00000024677.1"/>
</dbReference>
<dbReference type="AlphaFoldDB" id="A0A3B3QW63"/>
<keyword evidence="6" id="KW-0393">Immunoglobulin domain</keyword>
<dbReference type="PANTHER" id="PTHR24100">
    <property type="entry name" value="BUTYROPHILIN"/>
    <property type="match status" value="1"/>
</dbReference>